<organism evidence="1">
    <name type="scientific">marine sediment metagenome</name>
    <dbReference type="NCBI Taxonomy" id="412755"/>
    <lineage>
        <taxon>unclassified sequences</taxon>
        <taxon>metagenomes</taxon>
        <taxon>ecological metagenomes</taxon>
    </lineage>
</organism>
<comment type="caution">
    <text evidence="1">The sequence shown here is derived from an EMBL/GenBank/DDBJ whole genome shotgun (WGS) entry which is preliminary data.</text>
</comment>
<dbReference type="SUPFAM" id="SSF51735">
    <property type="entry name" value="NAD(P)-binding Rossmann-fold domains"/>
    <property type="match status" value="1"/>
</dbReference>
<gene>
    <name evidence="1" type="ORF">LCGC14_2038580</name>
</gene>
<dbReference type="InterPro" id="IPR036291">
    <property type="entry name" value="NAD(P)-bd_dom_sf"/>
</dbReference>
<accession>A0A0F9HPL7</accession>
<proteinExistence type="predicted"/>
<sequence>MRLADKTVLIIGAAGGMGRL</sequence>
<feature type="non-terminal residue" evidence="1">
    <location>
        <position position="20"/>
    </location>
</feature>
<reference evidence="1" key="1">
    <citation type="journal article" date="2015" name="Nature">
        <title>Complex archaea that bridge the gap between prokaryotes and eukaryotes.</title>
        <authorList>
            <person name="Spang A."/>
            <person name="Saw J.H."/>
            <person name="Jorgensen S.L."/>
            <person name="Zaremba-Niedzwiedzka K."/>
            <person name="Martijn J."/>
            <person name="Lind A.E."/>
            <person name="van Eijk R."/>
            <person name="Schleper C."/>
            <person name="Guy L."/>
            <person name="Ettema T.J."/>
        </authorList>
    </citation>
    <scope>NUCLEOTIDE SEQUENCE</scope>
</reference>
<name>A0A0F9HPL7_9ZZZZ</name>
<dbReference type="AlphaFoldDB" id="A0A0F9HPL7"/>
<evidence type="ECO:0000313" key="1">
    <source>
        <dbReference type="EMBL" id="KKL77067.1"/>
    </source>
</evidence>
<protein>
    <submittedName>
        <fullName evidence="1">Uncharacterized protein</fullName>
    </submittedName>
</protein>
<dbReference type="EMBL" id="LAZR01023862">
    <property type="protein sequence ID" value="KKL77067.1"/>
    <property type="molecule type" value="Genomic_DNA"/>
</dbReference>